<protein>
    <submittedName>
        <fullName evidence="3">M23 family metallopeptidase</fullName>
        <ecNumber evidence="3">3.4.24.-</ecNumber>
    </submittedName>
</protein>
<evidence type="ECO:0000256" key="1">
    <source>
        <dbReference type="ARBA" id="ARBA00022729"/>
    </source>
</evidence>
<dbReference type="EMBL" id="JBHSJJ010000016">
    <property type="protein sequence ID" value="MFC4874234.1"/>
    <property type="molecule type" value="Genomic_DNA"/>
</dbReference>
<evidence type="ECO:0000313" key="4">
    <source>
        <dbReference type="Proteomes" id="UP001595818"/>
    </source>
</evidence>
<dbReference type="EC" id="3.4.24.-" evidence="3"/>
<keyword evidence="4" id="KW-1185">Reference proteome</keyword>
<dbReference type="Pfam" id="PF01551">
    <property type="entry name" value="Peptidase_M23"/>
    <property type="match status" value="2"/>
</dbReference>
<dbReference type="SUPFAM" id="SSF51261">
    <property type="entry name" value="Duplicated hybrid motif"/>
    <property type="match status" value="1"/>
</dbReference>
<accession>A0ABV9T6L2</accession>
<dbReference type="CDD" id="cd12797">
    <property type="entry name" value="M23_peptidase"/>
    <property type="match status" value="1"/>
</dbReference>
<feature type="domain" description="M23ase beta-sheet core" evidence="2">
    <location>
        <begin position="138"/>
        <end position="172"/>
    </location>
</feature>
<evidence type="ECO:0000313" key="3">
    <source>
        <dbReference type="EMBL" id="MFC4874234.1"/>
    </source>
</evidence>
<dbReference type="InterPro" id="IPR011055">
    <property type="entry name" value="Dup_hybrid_motif"/>
</dbReference>
<dbReference type="PANTHER" id="PTHR21666">
    <property type="entry name" value="PEPTIDASE-RELATED"/>
    <property type="match status" value="1"/>
</dbReference>
<dbReference type="InterPro" id="IPR016047">
    <property type="entry name" value="M23ase_b-sheet_dom"/>
</dbReference>
<name>A0ABV9T6L2_9BACT</name>
<reference evidence="4" key="1">
    <citation type="journal article" date="2019" name="Int. J. Syst. Evol. Microbiol.">
        <title>The Global Catalogue of Microorganisms (GCM) 10K type strain sequencing project: providing services to taxonomists for standard genome sequencing and annotation.</title>
        <authorList>
            <consortium name="The Broad Institute Genomics Platform"/>
            <consortium name="The Broad Institute Genome Sequencing Center for Infectious Disease"/>
            <person name="Wu L."/>
            <person name="Ma J."/>
        </authorList>
    </citation>
    <scope>NUCLEOTIDE SEQUENCE [LARGE SCALE GENOMIC DNA]</scope>
    <source>
        <strain evidence="4">CGMCC 4.7466</strain>
    </source>
</reference>
<dbReference type="GO" id="GO:0016787">
    <property type="term" value="F:hydrolase activity"/>
    <property type="evidence" value="ECO:0007669"/>
    <property type="project" value="UniProtKB-KW"/>
</dbReference>
<feature type="domain" description="M23ase beta-sheet core" evidence="2">
    <location>
        <begin position="52"/>
        <end position="108"/>
    </location>
</feature>
<dbReference type="Proteomes" id="UP001595818">
    <property type="component" value="Unassembled WGS sequence"/>
</dbReference>
<dbReference type="PANTHER" id="PTHR21666:SF289">
    <property type="entry name" value="L-ALA--D-GLU ENDOPEPTIDASE"/>
    <property type="match status" value="1"/>
</dbReference>
<sequence length="623" mass="71684">MKLNNKPALYLVFLLSFLSLSQVEKGYYLFPIKPGEQNFLAGNMSEIRPNHFHTGIDIKTEGREGLPVYAAADGHVYRMKISSMGYGNVLYIRHPNGQATLYAHLRDFAGPIAGYMQNKMYELQRNELEYFPEAHDLPVKKGEIIAYSGNTGSSGGPHLHFEIRDSLDRALDPLHFGFSEIIDTTPPTVTRVALTPLEENSRINGIHRRQEFPVSYSEAEGFRVRQSIKISGRVGIEILAHDKLDGMYNLNGFPVFEIYEKGNRIYRSEVNPVDFDLGRFILVHTYQNRYTRLYKRPNNLFGFYEPDSVFSGAISALPEERKDVQVKLIDAYGNSSQLTLDFEGETAPINFYTHNSTNGHKKIDYRNNLMIVDAPLSGAGELAKFYVHGYVMEIPYAYQGTNKRTYLWNMDLGVPDSVDLCTETVIPGVHAKIPFQRETHFDNGQVQINFRENTLLDDLFLRLEYIDGNGQQGLRINDPFEYLWNNMEVTYHVPEFEGVKEKTHMYLRYANGYKNFQGGVWNGDRINFNTRHFGEFVLATDSIPPRIRPIRINQQEIRFSIMDNLSGIKDFEAWVDGEWVLMRYEHKQAVIWSEKKREGPLKGDLLLKVRDMANNEAIYRGKI</sequence>
<proteinExistence type="predicted"/>
<keyword evidence="1" id="KW-0732">Signal</keyword>
<organism evidence="3 4">
    <name type="scientific">Negadavirga shengliensis</name>
    <dbReference type="NCBI Taxonomy" id="1389218"/>
    <lineage>
        <taxon>Bacteria</taxon>
        <taxon>Pseudomonadati</taxon>
        <taxon>Bacteroidota</taxon>
        <taxon>Cytophagia</taxon>
        <taxon>Cytophagales</taxon>
        <taxon>Cyclobacteriaceae</taxon>
        <taxon>Negadavirga</taxon>
    </lineage>
</organism>
<dbReference type="Gene3D" id="2.70.70.10">
    <property type="entry name" value="Glucose Permease (Domain IIA)"/>
    <property type="match status" value="1"/>
</dbReference>
<gene>
    <name evidence="3" type="ORF">ACFPFU_21200</name>
</gene>
<comment type="caution">
    <text evidence="3">The sequence shown here is derived from an EMBL/GenBank/DDBJ whole genome shotgun (WGS) entry which is preliminary data.</text>
</comment>
<evidence type="ECO:0000259" key="2">
    <source>
        <dbReference type="Pfam" id="PF01551"/>
    </source>
</evidence>
<dbReference type="InterPro" id="IPR050570">
    <property type="entry name" value="Cell_wall_metabolism_enzyme"/>
</dbReference>
<dbReference type="RefSeq" id="WP_377067882.1">
    <property type="nucleotide sequence ID" value="NZ_JBHSJJ010000016.1"/>
</dbReference>
<keyword evidence="3" id="KW-0378">Hydrolase</keyword>